<dbReference type="InterPro" id="IPR036513">
    <property type="entry name" value="STAS_dom_sf"/>
</dbReference>
<dbReference type="KEGG" id="cna:AB433_13005"/>
<evidence type="ECO:0000256" key="2">
    <source>
        <dbReference type="RuleBase" id="RU003749"/>
    </source>
</evidence>
<evidence type="ECO:0000313" key="4">
    <source>
        <dbReference type="Proteomes" id="UP000035287"/>
    </source>
</evidence>
<comment type="similarity">
    <text evidence="1 2">Belongs to the anti-sigma-factor antagonist family.</text>
</comment>
<dbReference type="CDD" id="cd07043">
    <property type="entry name" value="STAS_anti-anti-sigma_factors"/>
    <property type="match status" value="1"/>
</dbReference>
<dbReference type="Proteomes" id="UP000035287">
    <property type="component" value="Chromosome"/>
</dbReference>
<dbReference type="SUPFAM" id="SSF52091">
    <property type="entry name" value="SpoIIaa-like"/>
    <property type="match status" value="1"/>
</dbReference>
<name>A0A0G3XJY3_9SPHN</name>
<evidence type="ECO:0000313" key="3">
    <source>
        <dbReference type="EMBL" id="AKM10678.1"/>
    </source>
</evidence>
<gene>
    <name evidence="3" type="ORF">AB433_13005</name>
</gene>
<dbReference type="EMBL" id="CP011770">
    <property type="protein sequence ID" value="AKM10678.1"/>
    <property type="molecule type" value="Genomic_DNA"/>
</dbReference>
<dbReference type="Gene3D" id="3.30.750.24">
    <property type="entry name" value="STAS domain"/>
    <property type="match status" value="1"/>
</dbReference>
<evidence type="ECO:0000256" key="1">
    <source>
        <dbReference type="ARBA" id="ARBA00009013"/>
    </source>
</evidence>
<proteinExistence type="inferred from homology"/>
<dbReference type="PATRIC" id="fig|1348774.3.peg.2731"/>
<dbReference type="Pfam" id="PF01740">
    <property type="entry name" value="STAS"/>
    <property type="match status" value="1"/>
</dbReference>
<dbReference type="OrthoDB" id="9796076at2"/>
<protein>
    <recommendedName>
        <fullName evidence="2">Anti-sigma factor antagonist</fullName>
    </recommendedName>
</protein>
<keyword evidence="4" id="KW-1185">Reference proteome</keyword>
<dbReference type="InterPro" id="IPR003658">
    <property type="entry name" value="Anti-sigma_ant"/>
</dbReference>
<dbReference type="NCBIfam" id="TIGR00377">
    <property type="entry name" value="ant_ant_sig"/>
    <property type="match status" value="1"/>
</dbReference>
<accession>A0A0G3XJY3</accession>
<organism evidence="3 4">
    <name type="scientific">Croceicoccus naphthovorans</name>
    <dbReference type="NCBI Taxonomy" id="1348774"/>
    <lineage>
        <taxon>Bacteria</taxon>
        <taxon>Pseudomonadati</taxon>
        <taxon>Pseudomonadota</taxon>
        <taxon>Alphaproteobacteria</taxon>
        <taxon>Sphingomonadales</taxon>
        <taxon>Erythrobacteraceae</taxon>
        <taxon>Croceicoccus</taxon>
    </lineage>
</organism>
<dbReference type="STRING" id="1348774.AB433_13005"/>
<dbReference type="GO" id="GO:0043856">
    <property type="term" value="F:anti-sigma factor antagonist activity"/>
    <property type="evidence" value="ECO:0007669"/>
    <property type="project" value="InterPro"/>
</dbReference>
<dbReference type="PROSITE" id="PS50801">
    <property type="entry name" value="STAS"/>
    <property type="match status" value="1"/>
</dbReference>
<dbReference type="PANTHER" id="PTHR33495">
    <property type="entry name" value="ANTI-SIGMA FACTOR ANTAGONIST TM_1081-RELATED-RELATED"/>
    <property type="match status" value="1"/>
</dbReference>
<dbReference type="RefSeq" id="WP_047821549.1">
    <property type="nucleotide sequence ID" value="NZ_CP011770.1"/>
</dbReference>
<reference evidence="3 4" key="1">
    <citation type="submission" date="2015-06" db="EMBL/GenBank/DDBJ databases">
        <authorList>
            <person name="Zeng Y."/>
            <person name="Huang Y."/>
        </authorList>
    </citation>
    <scope>NUCLEOTIDE SEQUENCE [LARGE SCALE GENOMIC DNA]</scope>
    <source>
        <strain evidence="3 4">PQ-2</strain>
    </source>
</reference>
<sequence>MSDPNLIRVEHPRLDAAIAPAFKDEVTTRVAQGERRVLLDLSAVQFMDSTGLGVLVSLLKRMGGDGRIAVIGAGPAVLKLLQLTRLDTLFAICGSEDEARDALRG</sequence>
<dbReference type="InterPro" id="IPR002645">
    <property type="entry name" value="STAS_dom"/>
</dbReference>
<dbReference type="AlphaFoldDB" id="A0A0G3XJY3"/>